<dbReference type="Gene3D" id="2.60.40.420">
    <property type="entry name" value="Cupredoxins - blue copper proteins"/>
    <property type="match status" value="1"/>
</dbReference>
<dbReference type="InterPro" id="IPR008972">
    <property type="entry name" value="Cupredoxin"/>
</dbReference>
<sequence length="117" mass="12402">MSNETTAGADRRDVLVYAVFLAAGAILPARAQAVGRRHVVIVDKMAFGPSPTGVKAGDTVTWTNRDIVRHTATARNGTFDVDLPPGASASAVMRRAGVVAYYCRYHPAMRSEISVGA</sequence>
<proteinExistence type="predicted"/>
<dbReference type="RefSeq" id="WP_191743044.1">
    <property type="nucleotide sequence ID" value="NZ_JACSQU010000001.1"/>
</dbReference>
<keyword evidence="2" id="KW-1185">Reference proteome</keyword>
<dbReference type="PANTHER" id="PTHR36507:SF1">
    <property type="entry name" value="BLL1555 PROTEIN"/>
    <property type="match status" value="1"/>
</dbReference>
<reference evidence="1 2" key="1">
    <citation type="submission" date="2020-08" db="EMBL/GenBank/DDBJ databases">
        <title>A Genomic Blueprint of the Chicken Gut Microbiome.</title>
        <authorList>
            <person name="Gilroy R."/>
            <person name="Ravi A."/>
            <person name="Getino M."/>
            <person name="Pursley I."/>
            <person name="Horton D.L."/>
            <person name="Alikhan N.-F."/>
            <person name="Baker D."/>
            <person name="Gharbi K."/>
            <person name="Hall N."/>
            <person name="Watson M."/>
            <person name="Adriaenssens E.M."/>
            <person name="Foster-Nyarko E."/>
            <person name="Jarju S."/>
            <person name="Secka A."/>
            <person name="Antonio M."/>
            <person name="Oren A."/>
            <person name="Chaudhuri R."/>
            <person name="La Ragione R.M."/>
            <person name="Hildebrand F."/>
            <person name="Pallen M.J."/>
        </authorList>
    </citation>
    <scope>NUCLEOTIDE SEQUENCE [LARGE SCALE GENOMIC DNA]</scope>
    <source>
        <strain evidence="1 2">Sa3CVA3</strain>
    </source>
</reference>
<comment type="caution">
    <text evidence="1">The sequence shown here is derived from an EMBL/GenBank/DDBJ whole genome shotgun (WGS) entry which is preliminary data.</text>
</comment>
<dbReference type="InterPro" id="IPR052721">
    <property type="entry name" value="ET_Amicyanin"/>
</dbReference>
<accession>A0ABR8QYW5</accession>
<dbReference type="InterPro" id="IPR006311">
    <property type="entry name" value="TAT_signal"/>
</dbReference>
<dbReference type="EMBL" id="JACSQU010000001">
    <property type="protein sequence ID" value="MBD7940649.1"/>
    <property type="molecule type" value="Genomic_DNA"/>
</dbReference>
<dbReference type="PROSITE" id="PS51318">
    <property type="entry name" value="TAT"/>
    <property type="match status" value="1"/>
</dbReference>
<organism evidence="1 2">
    <name type="scientific">Brevundimonas guildfordensis</name>
    <dbReference type="NCBI Taxonomy" id="2762241"/>
    <lineage>
        <taxon>Bacteria</taxon>
        <taxon>Pseudomonadati</taxon>
        <taxon>Pseudomonadota</taxon>
        <taxon>Alphaproteobacteria</taxon>
        <taxon>Caulobacterales</taxon>
        <taxon>Caulobacteraceae</taxon>
        <taxon>Brevundimonas</taxon>
    </lineage>
</organism>
<evidence type="ECO:0000313" key="1">
    <source>
        <dbReference type="EMBL" id="MBD7940649.1"/>
    </source>
</evidence>
<evidence type="ECO:0000313" key="2">
    <source>
        <dbReference type="Proteomes" id="UP000638918"/>
    </source>
</evidence>
<gene>
    <name evidence="1" type="ORF">H9656_04540</name>
</gene>
<dbReference type="PANTHER" id="PTHR36507">
    <property type="entry name" value="BLL1555 PROTEIN"/>
    <property type="match status" value="1"/>
</dbReference>
<evidence type="ECO:0008006" key="3">
    <source>
        <dbReference type="Google" id="ProtNLM"/>
    </source>
</evidence>
<name>A0ABR8QYW5_9CAUL</name>
<dbReference type="SUPFAM" id="SSF49503">
    <property type="entry name" value="Cupredoxins"/>
    <property type="match status" value="1"/>
</dbReference>
<dbReference type="Proteomes" id="UP000638918">
    <property type="component" value="Unassembled WGS sequence"/>
</dbReference>
<protein>
    <recommendedName>
        <fullName evidence="3">Amicyanin</fullName>
    </recommendedName>
</protein>